<dbReference type="KEGG" id="pvac:HC248_03285"/>
<sequence>MCDAIRACNTTHNAHMARVVGVPSIHAELLGSGFSACPRTVGRHMHYLGSHAKGSQKFKRTTDSNHGKLVSPNLLECQFEVRIPIRFGLEILLICTLRKAGCVLPKEAAVIEFCTVALLLAGR</sequence>
<dbReference type="EMBL" id="CP051461">
    <property type="protein sequence ID" value="QJC57953.1"/>
    <property type="molecule type" value="Genomic_DNA"/>
</dbReference>
<name>A0A6H2HDT5_9BURK</name>
<keyword evidence="2" id="KW-1185">Reference proteome</keyword>
<evidence type="ECO:0000313" key="1">
    <source>
        <dbReference type="EMBL" id="QJC57953.1"/>
    </source>
</evidence>
<organism evidence="1 2">
    <name type="scientific">Polaromonas vacuolata</name>
    <dbReference type="NCBI Taxonomy" id="37448"/>
    <lineage>
        <taxon>Bacteria</taxon>
        <taxon>Pseudomonadati</taxon>
        <taxon>Pseudomonadota</taxon>
        <taxon>Betaproteobacteria</taxon>
        <taxon>Burkholderiales</taxon>
        <taxon>Comamonadaceae</taxon>
        <taxon>Polaromonas</taxon>
    </lineage>
</organism>
<protein>
    <submittedName>
        <fullName evidence="1">Uncharacterized protein</fullName>
    </submittedName>
</protein>
<evidence type="ECO:0000313" key="2">
    <source>
        <dbReference type="Proteomes" id="UP000502041"/>
    </source>
</evidence>
<reference evidence="1 2" key="1">
    <citation type="submission" date="2020-04" db="EMBL/GenBank/DDBJ databases">
        <title>Complete genome of a Psychrophilic, Marine, Gas Vacuolate Bacterium Polaromonas vacuolata KCTC 22033T.</title>
        <authorList>
            <person name="Hwang K."/>
            <person name="Kim K.M."/>
        </authorList>
    </citation>
    <scope>NUCLEOTIDE SEQUENCE [LARGE SCALE GENOMIC DNA]</scope>
    <source>
        <strain evidence="1 2">KCTC 22033</strain>
    </source>
</reference>
<accession>A0A6H2HDT5</accession>
<dbReference type="AlphaFoldDB" id="A0A6H2HDT5"/>
<dbReference type="Proteomes" id="UP000502041">
    <property type="component" value="Chromosome"/>
</dbReference>
<gene>
    <name evidence="1" type="ORF">HC248_03285</name>
</gene>
<proteinExistence type="predicted"/>